<protein>
    <submittedName>
        <fullName evidence="1">Cytochrome P450 monooxygenase 98</fullName>
    </submittedName>
</protein>
<reference evidence="1" key="1">
    <citation type="submission" date="2021-10" db="EMBL/GenBank/DDBJ databases">
        <title>Psilocybe cubensis genome.</title>
        <authorList>
            <person name="Mckernan K.J."/>
            <person name="Crawford S."/>
            <person name="Trippe A."/>
            <person name="Kane L.T."/>
            <person name="Mclaughlin S."/>
        </authorList>
    </citation>
    <scope>NUCLEOTIDE SEQUENCE</scope>
    <source>
        <strain evidence="1">MGC-MH-2018</strain>
    </source>
</reference>
<proteinExistence type="predicted"/>
<organism evidence="1 2">
    <name type="scientific">Psilocybe cubensis</name>
    <name type="common">Psychedelic mushroom</name>
    <name type="synonym">Stropharia cubensis</name>
    <dbReference type="NCBI Taxonomy" id="181762"/>
    <lineage>
        <taxon>Eukaryota</taxon>
        <taxon>Fungi</taxon>
        <taxon>Dikarya</taxon>
        <taxon>Basidiomycota</taxon>
        <taxon>Agaricomycotina</taxon>
        <taxon>Agaricomycetes</taxon>
        <taxon>Agaricomycetidae</taxon>
        <taxon>Agaricales</taxon>
        <taxon>Agaricineae</taxon>
        <taxon>Strophariaceae</taxon>
        <taxon>Psilocybe</taxon>
    </lineage>
</organism>
<dbReference type="EMBL" id="JAFIQS020000008">
    <property type="protein sequence ID" value="KAH9478403.1"/>
    <property type="molecule type" value="Genomic_DNA"/>
</dbReference>
<keyword evidence="1" id="KW-0560">Oxidoreductase</keyword>
<sequence>MASTTGSFTFIGALLAVWALRKLVGSIVSRNKRAPYPPGPKPKPIIGNLLDFPMEYSARVYAKWGEEYNSPIVHAESLGNHVTVLNKREDAEELLEQRAKVYSDRVTMPIFNLLGWEYNVALMPYGDEWRQHRRVCQQNFNPHAAQRYETIQLDKIRRFLKGLLETPEDYANHSKQFSIGVPMAMMYGYDIKSVHDPVIEVAEEGNILAATLIVPGGSLINAVKVKQLTEEMMRIPTDFVQKSIADGTATSSLVTDFYEKKYAVGSTKEEEDIVQNIAYTVYGGGYIVGSRGASDTTISSTGTFFYNMLMNPGVQKKAQAELDRVLGSKRLPTLEDRKSLPYIEAIYREVLRIRPPLPICLPHRSTEDDIYKGYFIPKGSAVIPNVWAMTHDESVYEEPFKFKPERFFNADGSLNNDDRILAYGFGRRVCVGKHVASNSMWLLIASILACFSIEPARDKDGKEIEINHEYSESGFMSRKLEFQCSFVVRSPDIEKVILDPNE</sequence>
<gene>
    <name evidence="1" type="ORF">JR316_0008857</name>
</gene>
<keyword evidence="1" id="KW-0503">Monooxygenase</keyword>
<comment type="caution">
    <text evidence="1">The sequence shown here is derived from an EMBL/GenBank/DDBJ whole genome shotgun (WGS) entry which is preliminary data.</text>
</comment>
<keyword evidence="2" id="KW-1185">Reference proteome</keyword>
<evidence type="ECO:0000313" key="1">
    <source>
        <dbReference type="EMBL" id="KAH9478403.1"/>
    </source>
</evidence>
<accession>A0ACB8GRZ7</accession>
<dbReference type="Proteomes" id="UP000664032">
    <property type="component" value="Unassembled WGS sequence"/>
</dbReference>
<evidence type="ECO:0000313" key="2">
    <source>
        <dbReference type="Proteomes" id="UP000664032"/>
    </source>
</evidence>
<name>A0ACB8GRZ7_PSICU</name>